<keyword evidence="3" id="KW-1185">Reference proteome</keyword>
<reference evidence="2" key="1">
    <citation type="journal article" date="2022" name="Int. J. Mol. Sci.">
        <title>Draft Genome of Tanacetum Coccineum: Genomic Comparison of Closely Related Tanacetum-Family Plants.</title>
        <authorList>
            <person name="Yamashiro T."/>
            <person name="Shiraishi A."/>
            <person name="Nakayama K."/>
            <person name="Satake H."/>
        </authorList>
    </citation>
    <scope>NUCLEOTIDE SEQUENCE</scope>
</reference>
<proteinExistence type="predicted"/>
<sequence length="370" mass="41668">MYHDNIQEYVSQAAAANFNQANSGYRPSMVSNQIRPPGFPPVQNPHANSQNNFNRGNNFNQNRGNNFNQGQIYRPPVHQPVVNQPVAHQGPAPQTHAVFVVLILNQNPEFPLISGGRCILENSHALIDVYEGEITLRVGKEAITFNPGPDFKYTADYDHMTANKIDVFEMDCVSILKSEHHPPSQIMNNICLEVGKNSKLCEAKTVESSVNEPPEVELKELPPHLILAFSWFLSPQASHRLDNSPTLRVLGQNLYSTKFLWRGLWNLCAKSKEGHWVSPVHCVLKGWYDRITNDENELIPTRLVTGWRMLSDFASGGSPRAKKKHAFSAYYTMLARTHSVYDHLPSKYSLLRKDAKAKTNAVDLIAPEFA</sequence>
<protein>
    <submittedName>
        <fullName evidence="2">Uncharacterized protein</fullName>
    </submittedName>
</protein>
<name>A0ABQ5A7Y9_9ASTR</name>
<dbReference type="Proteomes" id="UP001151760">
    <property type="component" value="Unassembled WGS sequence"/>
</dbReference>
<organism evidence="2 3">
    <name type="scientific">Tanacetum coccineum</name>
    <dbReference type="NCBI Taxonomy" id="301880"/>
    <lineage>
        <taxon>Eukaryota</taxon>
        <taxon>Viridiplantae</taxon>
        <taxon>Streptophyta</taxon>
        <taxon>Embryophyta</taxon>
        <taxon>Tracheophyta</taxon>
        <taxon>Spermatophyta</taxon>
        <taxon>Magnoliopsida</taxon>
        <taxon>eudicotyledons</taxon>
        <taxon>Gunneridae</taxon>
        <taxon>Pentapetalae</taxon>
        <taxon>asterids</taxon>
        <taxon>campanulids</taxon>
        <taxon>Asterales</taxon>
        <taxon>Asteraceae</taxon>
        <taxon>Asteroideae</taxon>
        <taxon>Anthemideae</taxon>
        <taxon>Anthemidinae</taxon>
        <taxon>Tanacetum</taxon>
    </lineage>
</organism>
<evidence type="ECO:0000313" key="3">
    <source>
        <dbReference type="Proteomes" id="UP001151760"/>
    </source>
</evidence>
<dbReference type="EMBL" id="BQNB010011996">
    <property type="protein sequence ID" value="GJS97856.1"/>
    <property type="molecule type" value="Genomic_DNA"/>
</dbReference>
<gene>
    <name evidence="2" type="ORF">Tco_0804824</name>
</gene>
<evidence type="ECO:0000256" key="1">
    <source>
        <dbReference type="SAM" id="MobiDB-lite"/>
    </source>
</evidence>
<feature type="compositionally biased region" description="Low complexity" evidence="1">
    <location>
        <begin position="50"/>
        <end position="70"/>
    </location>
</feature>
<feature type="region of interest" description="Disordered" evidence="1">
    <location>
        <begin position="41"/>
        <end position="70"/>
    </location>
</feature>
<evidence type="ECO:0000313" key="2">
    <source>
        <dbReference type="EMBL" id="GJS97856.1"/>
    </source>
</evidence>
<reference evidence="2" key="2">
    <citation type="submission" date="2022-01" db="EMBL/GenBank/DDBJ databases">
        <authorList>
            <person name="Yamashiro T."/>
            <person name="Shiraishi A."/>
            <person name="Satake H."/>
            <person name="Nakayama K."/>
        </authorList>
    </citation>
    <scope>NUCLEOTIDE SEQUENCE</scope>
</reference>
<comment type="caution">
    <text evidence="2">The sequence shown here is derived from an EMBL/GenBank/DDBJ whole genome shotgun (WGS) entry which is preliminary data.</text>
</comment>
<accession>A0ABQ5A7Y9</accession>